<dbReference type="InterPro" id="IPR011009">
    <property type="entry name" value="Kinase-like_dom_sf"/>
</dbReference>
<dbReference type="Gene3D" id="1.10.510.10">
    <property type="entry name" value="Transferase(Phosphotransferase) domain 1"/>
    <property type="match status" value="1"/>
</dbReference>
<name>A0A1I8EUH6_WUCBA</name>
<feature type="domain" description="Protein kinase" evidence="1">
    <location>
        <begin position="78"/>
        <end position="343"/>
    </location>
</feature>
<dbReference type="PROSITE" id="PS50011">
    <property type="entry name" value="PROTEIN_KINASE_DOM"/>
    <property type="match status" value="1"/>
</dbReference>
<dbReference type="SUPFAM" id="SSF56112">
    <property type="entry name" value="Protein kinase-like (PK-like)"/>
    <property type="match status" value="1"/>
</dbReference>
<dbReference type="WBParaSite" id="maker-PairedContig_53-snap-gene-4.15-mRNA-1">
    <property type="protein sequence ID" value="maker-PairedContig_53-snap-gene-4.15-mRNA-1"/>
    <property type="gene ID" value="maker-PairedContig_53-snap-gene-4.15"/>
</dbReference>
<dbReference type="STRING" id="6293.A0A1I8EUH6"/>
<reference evidence="2" key="1">
    <citation type="submission" date="2016-11" db="UniProtKB">
        <authorList>
            <consortium name="WormBaseParasite"/>
        </authorList>
    </citation>
    <scope>IDENTIFICATION</scope>
    <source>
        <strain evidence="2">pt0022</strain>
    </source>
</reference>
<dbReference type="AlphaFoldDB" id="A0A1I8EUH6"/>
<dbReference type="InterPro" id="IPR000719">
    <property type="entry name" value="Prot_kinase_dom"/>
</dbReference>
<evidence type="ECO:0000313" key="2">
    <source>
        <dbReference type="WBParaSite" id="maker-PairedContig_53-snap-gene-4.15-mRNA-1"/>
    </source>
</evidence>
<sequence>MPIVMLEKKVKEKAQKSQNSASFTSRALKAVYKKNKFSKEMDSMNDNSREGSCDKDQNFITNRLPNKNVLIKGKNFEFAIGRLISHGRFGAVYEVLRRTDGRRFAVKLEICDTHSHGLNMDYIVLSQATKVSCEHIASLIDQGKIEGHFKFIVMKMLGDNLHKLRHAFVECHFSLSTSLRLGIQTLAALEELHSLGFVHRDVKASNFAISDPSESKMNVYLIDFGLCRMYRNPKDGIKPPRNKTSFRGTARYASLAAHREEEISPKDDLESWFYMLIEMLSGELPWGNIHRTDRKEIECKKEQCRSSDALKILLKDCPKVEFRRILNYIDSLTYHSQPDHKFLTQMLQLTMKNYGVKMDEPYDWDDELQTHLS</sequence>
<dbReference type="PANTHER" id="PTHR11909">
    <property type="entry name" value="CASEIN KINASE-RELATED"/>
    <property type="match status" value="1"/>
</dbReference>
<dbReference type="SMART" id="SM00220">
    <property type="entry name" value="S_TKc"/>
    <property type="match status" value="1"/>
</dbReference>
<accession>A0A1I8EUH6</accession>
<dbReference type="GO" id="GO:0005524">
    <property type="term" value="F:ATP binding"/>
    <property type="evidence" value="ECO:0007669"/>
    <property type="project" value="InterPro"/>
</dbReference>
<protein>
    <submittedName>
        <fullName evidence="2">Protein kinase domain-containing protein</fullName>
    </submittedName>
</protein>
<proteinExistence type="predicted"/>
<organism evidence="2">
    <name type="scientific">Wuchereria bancrofti</name>
    <dbReference type="NCBI Taxonomy" id="6293"/>
    <lineage>
        <taxon>Eukaryota</taxon>
        <taxon>Metazoa</taxon>
        <taxon>Ecdysozoa</taxon>
        <taxon>Nematoda</taxon>
        <taxon>Chromadorea</taxon>
        <taxon>Rhabditida</taxon>
        <taxon>Spirurina</taxon>
        <taxon>Spiruromorpha</taxon>
        <taxon>Filarioidea</taxon>
        <taxon>Onchocercidae</taxon>
        <taxon>Wuchereria</taxon>
    </lineage>
</organism>
<dbReference type="InterPro" id="IPR050235">
    <property type="entry name" value="CK1_Ser-Thr_kinase"/>
</dbReference>
<evidence type="ECO:0000259" key="1">
    <source>
        <dbReference type="PROSITE" id="PS50011"/>
    </source>
</evidence>
<dbReference type="Pfam" id="PF00069">
    <property type="entry name" value="Pkinase"/>
    <property type="match status" value="1"/>
</dbReference>
<dbReference type="GO" id="GO:0004672">
    <property type="term" value="F:protein kinase activity"/>
    <property type="evidence" value="ECO:0007669"/>
    <property type="project" value="InterPro"/>
</dbReference>